<feature type="transmembrane region" description="Helical" evidence="2">
    <location>
        <begin position="6"/>
        <end position="24"/>
    </location>
</feature>
<reference evidence="3" key="1">
    <citation type="journal article" date="2021" name="Proc. Natl. Acad. Sci. U.S.A.">
        <title>A Catalog of Tens of Thousands of Viruses from Human Metagenomes Reveals Hidden Associations with Chronic Diseases.</title>
        <authorList>
            <person name="Tisza M.J."/>
            <person name="Buck C.B."/>
        </authorList>
    </citation>
    <scope>NUCLEOTIDE SEQUENCE</scope>
    <source>
        <strain evidence="3">CtJyX12</strain>
    </source>
</reference>
<evidence type="ECO:0000256" key="2">
    <source>
        <dbReference type="SAM" id="Phobius"/>
    </source>
</evidence>
<feature type="coiled-coil region" evidence="1">
    <location>
        <begin position="33"/>
        <end position="60"/>
    </location>
</feature>
<dbReference type="EMBL" id="BK032646">
    <property type="protein sequence ID" value="DAF53058.1"/>
    <property type="molecule type" value="Genomic_DNA"/>
</dbReference>
<accession>A0A8S5SR56</accession>
<organism evidence="3">
    <name type="scientific">Siphoviridae sp. ctJyX12</name>
    <dbReference type="NCBI Taxonomy" id="2827840"/>
    <lineage>
        <taxon>Viruses</taxon>
        <taxon>Duplodnaviria</taxon>
        <taxon>Heunggongvirae</taxon>
        <taxon>Uroviricota</taxon>
        <taxon>Caudoviricetes</taxon>
    </lineage>
</organism>
<keyword evidence="2" id="KW-1133">Transmembrane helix</keyword>
<protein>
    <submittedName>
        <fullName evidence="3">Uncharacterized protein</fullName>
    </submittedName>
</protein>
<keyword evidence="2" id="KW-0472">Membrane</keyword>
<keyword evidence="2" id="KW-0812">Transmembrane</keyword>
<proteinExistence type="predicted"/>
<name>A0A8S5SR56_9CAUD</name>
<evidence type="ECO:0000256" key="1">
    <source>
        <dbReference type="SAM" id="Coils"/>
    </source>
</evidence>
<keyword evidence="1" id="KW-0175">Coiled coil</keyword>
<evidence type="ECO:0000313" key="3">
    <source>
        <dbReference type="EMBL" id="DAF53058.1"/>
    </source>
</evidence>
<sequence length="161" mass="17436">MDIPAWISTVCAVLTLIGAAVSWLRSNVSKQARAAAESARDEAQRTVEAAEQTAAGVQRLADTLAEANSAPPWEVKWEKGDTYALVNTGNTTLTDVEVDIDADNEIFTPPPAGPVDAKSSALFMYAPHLGSDMNVRIVVTWTQPDGTRCTWRHPIPGKREF</sequence>